<feature type="compositionally biased region" description="Polar residues" evidence="1">
    <location>
        <begin position="492"/>
        <end position="504"/>
    </location>
</feature>
<evidence type="ECO:0000313" key="5">
    <source>
        <dbReference type="EMBL" id="GFN97405.1"/>
    </source>
</evidence>
<feature type="domain" description="Mutator-like transposase" evidence="4">
    <location>
        <begin position="102"/>
        <end position="192"/>
    </location>
</feature>
<sequence length="534" mass="59059">METNRRAVLTCLTLGLGHAGLTKLAEGLGSSSMHDKTYRTHLTAITDKNAAVKDDLLTQARQKVMEYYRREEPNAFGDDGILNVGLLESVTMEPGQNLCATVGERLRQQNKTAYEEWLESHRTSGRCTRNYEGSSGGMEMGGALTMWRRSMDHGMRYTTFVGDGDTKTFSALAAAKPYETVAVEKEECVNHCWFKRAQQAGPVDPALHDRQQSTFLNANVALPPYVVYKAQNLWRSWCTGGPRGTCFGRSKSGWMDSVNFEEWFTSVVVPWARHRSGSKVMIGDNLSSHINRIVLEKCEQLDIKFVLLPPNSTDKCQPLDVSFFGPMKREWRKIMQCHKQKYPTSASLEKSFFPDLLSKLMENLGMRSKHNMRAGFQACGIYPLDESVVLKKFPRASGTSPTKVSEAVFQYLQKFKYSPNNEKPARVCRKKLSVAPGKSISAAELTAIAAVADGPTAGPSSSASSKETASPVSAAELTTTEPTAEMPPAGPSTSASTETAGELTSTDDSSDYVDSEEEWEPPKKKKSRNIFVDF</sequence>
<feature type="region of interest" description="Disordered" evidence="1">
    <location>
        <begin position="455"/>
        <end position="534"/>
    </location>
</feature>
<dbReference type="GO" id="GO:0003677">
    <property type="term" value="F:DNA binding"/>
    <property type="evidence" value="ECO:0007669"/>
    <property type="project" value="TreeGrafter"/>
</dbReference>
<dbReference type="InterPro" id="IPR036397">
    <property type="entry name" value="RNaseH_sf"/>
</dbReference>
<keyword evidence="6" id="KW-1185">Reference proteome</keyword>
<protein>
    <submittedName>
        <fullName evidence="5">Tigger transposable element-derived protein 2</fullName>
    </submittedName>
</protein>
<accession>A0AAV3ZSD8</accession>
<feature type="compositionally biased region" description="Low complexity" evidence="1">
    <location>
        <begin position="455"/>
        <end position="487"/>
    </location>
</feature>
<evidence type="ECO:0000313" key="6">
    <source>
        <dbReference type="Proteomes" id="UP000735302"/>
    </source>
</evidence>
<gene>
    <name evidence="5" type="ORF">PoB_002391100</name>
</gene>
<comment type="caution">
    <text evidence="5">The sequence shown here is derived from an EMBL/GenBank/DDBJ whole genome shotgun (WGS) entry which is preliminary data.</text>
</comment>
<dbReference type="InterPro" id="IPR049012">
    <property type="entry name" value="Mutator_transp_dom"/>
</dbReference>
<reference evidence="5 6" key="1">
    <citation type="journal article" date="2021" name="Elife">
        <title>Chloroplast acquisition without the gene transfer in kleptoplastic sea slugs, Plakobranchus ocellatus.</title>
        <authorList>
            <person name="Maeda T."/>
            <person name="Takahashi S."/>
            <person name="Yoshida T."/>
            <person name="Shimamura S."/>
            <person name="Takaki Y."/>
            <person name="Nagai Y."/>
            <person name="Toyoda A."/>
            <person name="Suzuki Y."/>
            <person name="Arimoto A."/>
            <person name="Ishii H."/>
            <person name="Satoh N."/>
            <person name="Nishiyama T."/>
            <person name="Hasebe M."/>
            <person name="Maruyama T."/>
            <person name="Minagawa J."/>
            <person name="Obokata J."/>
            <person name="Shigenobu S."/>
        </authorList>
    </citation>
    <scope>NUCLEOTIDE SEQUENCE [LARGE SCALE GENOMIC DNA]</scope>
</reference>
<evidence type="ECO:0000256" key="2">
    <source>
        <dbReference type="SAM" id="SignalP"/>
    </source>
</evidence>
<dbReference type="Proteomes" id="UP000735302">
    <property type="component" value="Unassembled WGS sequence"/>
</dbReference>
<dbReference type="GO" id="GO:0005634">
    <property type="term" value="C:nucleus"/>
    <property type="evidence" value="ECO:0007669"/>
    <property type="project" value="TreeGrafter"/>
</dbReference>
<dbReference type="PANTHER" id="PTHR19303">
    <property type="entry name" value="TRANSPOSON"/>
    <property type="match status" value="1"/>
</dbReference>
<feature type="domain" description="DDE-1" evidence="3">
    <location>
        <begin position="221"/>
        <end position="336"/>
    </location>
</feature>
<dbReference type="Pfam" id="PF03184">
    <property type="entry name" value="DDE_1"/>
    <property type="match status" value="1"/>
</dbReference>
<feature type="chain" id="PRO_5043607301" evidence="2">
    <location>
        <begin position="20"/>
        <end position="534"/>
    </location>
</feature>
<dbReference type="InterPro" id="IPR004875">
    <property type="entry name" value="DDE_SF_endonuclease_dom"/>
</dbReference>
<evidence type="ECO:0000256" key="1">
    <source>
        <dbReference type="SAM" id="MobiDB-lite"/>
    </source>
</evidence>
<organism evidence="5 6">
    <name type="scientific">Plakobranchus ocellatus</name>
    <dbReference type="NCBI Taxonomy" id="259542"/>
    <lineage>
        <taxon>Eukaryota</taxon>
        <taxon>Metazoa</taxon>
        <taxon>Spiralia</taxon>
        <taxon>Lophotrochozoa</taxon>
        <taxon>Mollusca</taxon>
        <taxon>Gastropoda</taxon>
        <taxon>Heterobranchia</taxon>
        <taxon>Euthyneura</taxon>
        <taxon>Panpulmonata</taxon>
        <taxon>Sacoglossa</taxon>
        <taxon>Placobranchoidea</taxon>
        <taxon>Plakobranchidae</taxon>
        <taxon>Plakobranchus</taxon>
    </lineage>
</organism>
<dbReference type="EMBL" id="BLXT01002770">
    <property type="protein sequence ID" value="GFN97405.1"/>
    <property type="molecule type" value="Genomic_DNA"/>
</dbReference>
<feature type="compositionally biased region" description="Acidic residues" evidence="1">
    <location>
        <begin position="508"/>
        <end position="519"/>
    </location>
</feature>
<feature type="signal peptide" evidence="2">
    <location>
        <begin position="1"/>
        <end position="19"/>
    </location>
</feature>
<evidence type="ECO:0000259" key="3">
    <source>
        <dbReference type="Pfam" id="PF03184"/>
    </source>
</evidence>
<dbReference type="InterPro" id="IPR050863">
    <property type="entry name" value="CenT-Element_Derived"/>
</dbReference>
<keyword evidence="2" id="KW-0732">Signal</keyword>
<dbReference type="Gene3D" id="3.30.420.10">
    <property type="entry name" value="Ribonuclease H-like superfamily/Ribonuclease H"/>
    <property type="match status" value="1"/>
</dbReference>
<dbReference type="PANTHER" id="PTHR19303:SF74">
    <property type="entry name" value="POGO TRANSPOSABLE ELEMENT WITH KRAB DOMAIN"/>
    <property type="match status" value="1"/>
</dbReference>
<evidence type="ECO:0000259" key="4">
    <source>
        <dbReference type="Pfam" id="PF20700"/>
    </source>
</evidence>
<dbReference type="AlphaFoldDB" id="A0AAV3ZSD8"/>
<name>A0AAV3ZSD8_9GAST</name>
<dbReference type="Pfam" id="PF20700">
    <property type="entry name" value="Mutator"/>
    <property type="match status" value="1"/>
</dbReference>
<proteinExistence type="predicted"/>